<dbReference type="RefSeq" id="WP_138854156.1">
    <property type="nucleotide sequence ID" value="NZ_CP040710.1"/>
</dbReference>
<reference evidence="3 4" key="1">
    <citation type="submission" date="2019-05" db="EMBL/GenBank/DDBJ databases">
        <title>Genome sequencing of F202Z8.</title>
        <authorList>
            <person name="Kwon Y.M."/>
        </authorList>
    </citation>
    <scope>NUCLEOTIDE SEQUENCE [LARGE SCALE GENOMIC DNA]</scope>
    <source>
        <strain evidence="3 4">F202Z8</strain>
    </source>
</reference>
<dbReference type="EMBL" id="CP040710">
    <property type="protein sequence ID" value="QCX01819.1"/>
    <property type="molecule type" value="Genomic_DNA"/>
</dbReference>
<evidence type="ECO:0000256" key="1">
    <source>
        <dbReference type="SAM" id="MobiDB-lite"/>
    </source>
</evidence>
<organism evidence="3 4">
    <name type="scientific">Aggregatimonas sangjinii</name>
    <dbReference type="NCBI Taxonomy" id="2583587"/>
    <lineage>
        <taxon>Bacteria</taxon>
        <taxon>Pseudomonadati</taxon>
        <taxon>Bacteroidota</taxon>
        <taxon>Flavobacteriia</taxon>
        <taxon>Flavobacteriales</taxon>
        <taxon>Flavobacteriaceae</taxon>
        <taxon>Aggregatimonas</taxon>
    </lineage>
</organism>
<name>A0A5B7SX11_9FLAO</name>
<feature type="region of interest" description="Disordered" evidence="1">
    <location>
        <begin position="1"/>
        <end position="20"/>
    </location>
</feature>
<evidence type="ECO:0000313" key="3">
    <source>
        <dbReference type="EMBL" id="QCX01819.1"/>
    </source>
</evidence>
<proteinExistence type="predicted"/>
<gene>
    <name evidence="3" type="ORF">FGM00_17475</name>
</gene>
<sequence>MTEFEELQSEWEKQSQPEAPIDGAGRVREKIASIQQKQGIANIVLTSTGIILVIFFFYISAYKVQTVMIGLLLMIGALVIRIAIEFFSIGRLRSLNVSVDVVRFKAQLTKYYKNRIKIHLIITPLIVLVYCVGFVVLLPSFKANLSEGFYNYIVISSIVLLVVLGLFIAKQIRNELRMLKDLKS</sequence>
<dbReference type="Proteomes" id="UP000310017">
    <property type="component" value="Chromosome"/>
</dbReference>
<dbReference type="AlphaFoldDB" id="A0A5B7SX11"/>
<feature type="transmembrane region" description="Helical" evidence="2">
    <location>
        <begin position="67"/>
        <end position="84"/>
    </location>
</feature>
<dbReference type="KEGG" id="asag:FGM00_17475"/>
<dbReference type="OrthoDB" id="659392at2"/>
<protein>
    <recommendedName>
        <fullName evidence="5">DUF3278 domain-containing protein</fullName>
    </recommendedName>
</protein>
<evidence type="ECO:0008006" key="5">
    <source>
        <dbReference type="Google" id="ProtNLM"/>
    </source>
</evidence>
<feature type="transmembrane region" description="Helical" evidence="2">
    <location>
        <begin position="118"/>
        <end position="137"/>
    </location>
</feature>
<evidence type="ECO:0000256" key="2">
    <source>
        <dbReference type="SAM" id="Phobius"/>
    </source>
</evidence>
<keyword evidence="2" id="KW-0812">Transmembrane</keyword>
<keyword evidence="2" id="KW-0472">Membrane</keyword>
<feature type="transmembrane region" description="Helical" evidence="2">
    <location>
        <begin position="149"/>
        <end position="169"/>
    </location>
</feature>
<accession>A0A5B7SX11</accession>
<keyword evidence="2" id="KW-1133">Transmembrane helix</keyword>
<keyword evidence="4" id="KW-1185">Reference proteome</keyword>
<feature type="transmembrane region" description="Helical" evidence="2">
    <location>
        <begin position="40"/>
        <end position="61"/>
    </location>
</feature>
<evidence type="ECO:0000313" key="4">
    <source>
        <dbReference type="Proteomes" id="UP000310017"/>
    </source>
</evidence>